<evidence type="ECO:0000313" key="3">
    <source>
        <dbReference type="Proteomes" id="UP000467700"/>
    </source>
</evidence>
<dbReference type="OrthoDB" id="445357at2759"/>
<accession>A0A8S0X9R3</accession>
<sequence length="227" mass="24249">MLVHRLPRLPPSAGRRLASTATRTRATKSKSSGEPKAEARSRVVATKVETSTLAAAAAEKVLTGPILKSRTTGARRASTASTPTPPPPAPASEPVKPASTSLPFDSSFFDVHIPEPRPEVDSLPPIQIPFVPDFWDSSTVFSTPELDEPHPKIVVVAGAETHIGGGPSHNLFDTLEESTEGVAPAEPAQKFERSDSLLDDITEDFGLPPAKEIKASIWKIFFISSRS</sequence>
<dbReference type="EMBL" id="CACVBS010000112">
    <property type="protein sequence ID" value="CAA7271663.1"/>
    <property type="molecule type" value="Genomic_DNA"/>
</dbReference>
<feature type="compositionally biased region" description="Low complexity" evidence="1">
    <location>
        <begin position="12"/>
        <end position="30"/>
    </location>
</feature>
<reference evidence="2 3" key="1">
    <citation type="submission" date="2020-01" db="EMBL/GenBank/DDBJ databases">
        <authorList>
            <person name="Gupta K D."/>
        </authorList>
    </citation>
    <scope>NUCLEOTIDE SEQUENCE [LARGE SCALE GENOMIC DNA]</scope>
</reference>
<name>A0A8S0X9R3_CYCAE</name>
<dbReference type="AlphaFoldDB" id="A0A8S0X9R3"/>
<evidence type="ECO:0000313" key="2">
    <source>
        <dbReference type="EMBL" id="CAA7271663.1"/>
    </source>
</evidence>
<dbReference type="Proteomes" id="UP000467700">
    <property type="component" value="Unassembled WGS sequence"/>
</dbReference>
<feature type="region of interest" description="Disordered" evidence="1">
    <location>
        <begin position="59"/>
        <end position="101"/>
    </location>
</feature>
<evidence type="ECO:0000256" key="1">
    <source>
        <dbReference type="SAM" id="MobiDB-lite"/>
    </source>
</evidence>
<organism evidence="2 3">
    <name type="scientific">Cyclocybe aegerita</name>
    <name type="common">Black poplar mushroom</name>
    <name type="synonym">Agrocybe aegerita</name>
    <dbReference type="NCBI Taxonomy" id="1973307"/>
    <lineage>
        <taxon>Eukaryota</taxon>
        <taxon>Fungi</taxon>
        <taxon>Dikarya</taxon>
        <taxon>Basidiomycota</taxon>
        <taxon>Agaricomycotina</taxon>
        <taxon>Agaricomycetes</taxon>
        <taxon>Agaricomycetidae</taxon>
        <taxon>Agaricales</taxon>
        <taxon>Agaricineae</taxon>
        <taxon>Bolbitiaceae</taxon>
        <taxon>Cyclocybe</taxon>
    </lineage>
</organism>
<keyword evidence="3" id="KW-1185">Reference proteome</keyword>
<protein>
    <submittedName>
        <fullName evidence="2">Uncharacterized protein</fullName>
    </submittedName>
</protein>
<feature type="compositionally biased region" description="Low complexity" evidence="1">
    <location>
        <begin position="69"/>
        <end position="82"/>
    </location>
</feature>
<feature type="compositionally biased region" description="Basic and acidic residues" evidence="1">
    <location>
        <begin position="31"/>
        <end position="41"/>
    </location>
</feature>
<feature type="region of interest" description="Disordered" evidence="1">
    <location>
        <begin position="1"/>
        <end position="44"/>
    </location>
</feature>
<comment type="caution">
    <text evidence="2">The sequence shown here is derived from an EMBL/GenBank/DDBJ whole genome shotgun (WGS) entry which is preliminary data.</text>
</comment>
<gene>
    <name evidence="2" type="ORF">AAE3_LOCUS13879</name>
</gene>
<proteinExistence type="predicted"/>